<evidence type="ECO:0000256" key="1">
    <source>
        <dbReference type="SAM" id="Phobius"/>
    </source>
</evidence>
<evidence type="ECO:0000313" key="2">
    <source>
        <dbReference type="EMBL" id="KAF5768076.1"/>
    </source>
</evidence>
<keyword evidence="1" id="KW-1133">Transmembrane helix</keyword>
<keyword evidence="1" id="KW-0812">Transmembrane</keyword>
<accession>A0A9K3E705</accession>
<keyword evidence="3" id="KW-1185">Reference proteome</keyword>
<name>A0A9K3E705_HELAN</name>
<reference evidence="2" key="1">
    <citation type="journal article" date="2017" name="Nature">
        <title>The sunflower genome provides insights into oil metabolism, flowering and Asterid evolution.</title>
        <authorList>
            <person name="Badouin H."/>
            <person name="Gouzy J."/>
            <person name="Grassa C.J."/>
            <person name="Murat F."/>
            <person name="Staton S.E."/>
            <person name="Cottret L."/>
            <person name="Lelandais-Briere C."/>
            <person name="Owens G.L."/>
            <person name="Carrere S."/>
            <person name="Mayjonade B."/>
            <person name="Legrand L."/>
            <person name="Gill N."/>
            <person name="Kane N.C."/>
            <person name="Bowers J.E."/>
            <person name="Hubner S."/>
            <person name="Bellec A."/>
            <person name="Berard A."/>
            <person name="Berges H."/>
            <person name="Blanchet N."/>
            <person name="Boniface M.C."/>
            <person name="Brunel D."/>
            <person name="Catrice O."/>
            <person name="Chaidir N."/>
            <person name="Claudel C."/>
            <person name="Donnadieu C."/>
            <person name="Faraut T."/>
            <person name="Fievet G."/>
            <person name="Helmstetter N."/>
            <person name="King M."/>
            <person name="Knapp S.J."/>
            <person name="Lai Z."/>
            <person name="Le Paslier M.C."/>
            <person name="Lippi Y."/>
            <person name="Lorenzon L."/>
            <person name="Mandel J.R."/>
            <person name="Marage G."/>
            <person name="Marchand G."/>
            <person name="Marquand E."/>
            <person name="Bret-Mestries E."/>
            <person name="Morien E."/>
            <person name="Nambeesan S."/>
            <person name="Nguyen T."/>
            <person name="Pegot-Espagnet P."/>
            <person name="Pouilly N."/>
            <person name="Raftis F."/>
            <person name="Sallet E."/>
            <person name="Schiex T."/>
            <person name="Thomas J."/>
            <person name="Vandecasteele C."/>
            <person name="Vares D."/>
            <person name="Vear F."/>
            <person name="Vautrin S."/>
            <person name="Crespi M."/>
            <person name="Mangin B."/>
            <person name="Burke J.M."/>
            <person name="Salse J."/>
            <person name="Munos S."/>
            <person name="Vincourt P."/>
            <person name="Rieseberg L.H."/>
            <person name="Langlade N.B."/>
        </authorList>
    </citation>
    <scope>NUCLEOTIDE SEQUENCE</scope>
    <source>
        <tissue evidence="2">Leaves</tissue>
    </source>
</reference>
<comment type="caution">
    <text evidence="2">The sequence shown here is derived from an EMBL/GenBank/DDBJ whole genome shotgun (WGS) entry which is preliminary data.</text>
</comment>
<gene>
    <name evidence="2" type="ORF">HanXRQr2_Chr14g0632151</name>
</gene>
<dbReference type="Proteomes" id="UP000215914">
    <property type="component" value="Unassembled WGS sequence"/>
</dbReference>
<feature type="transmembrane region" description="Helical" evidence="1">
    <location>
        <begin position="26"/>
        <end position="47"/>
    </location>
</feature>
<dbReference type="EMBL" id="MNCJ02000329">
    <property type="protein sequence ID" value="KAF5768076.1"/>
    <property type="molecule type" value="Genomic_DNA"/>
</dbReference>
<keyword evidence="1" id="KW-0472">Membrane</keyword>
<evidence type="ECO:0000313" key="3">
    <source>
        <dbReference type="Proteomes" id="UP000215914"/>
    </source>
</evidence>
<dbReference type="Gramene" id="mRNA:HanXRQr2_Chr14g0632151">
    <property type="protein sequence ID" value="CDS:HanXRQr2_Chr14g0632151.1"/>
    <property type="gene ID" value="HanXRQr2_Chr14g0632151"/>
</dbReference>
<dbReference type="AlphaFoldDB" id="A0A9K3E705"/>
<proteinExistence type="predicted"/>
<organism evidence="2 3">
    <name type="scientific">Helianthus annuus</name>
    <name type="common">Common sunflower</name>
    <dbReference type="NCBI Taxonomy" id="4232"/>
    <lineage>
        <taxon>Eukaryota</taxon>
        <taxon>Viridiplantae</taxon>
        <taxon>Streptophyta</taxon>
        <taxon>Embryophyta</taxon>
        <taxon>Tracheophyta</taxon>
        <taxon>Spermatophyta</taxon>
        <taxon>Magnoliopsida</taxon>
        <taxon>eudicotyledons</taxon>
        <taxon>Gunneridae</taxon>
        <taxon>Pentapetalae</taxon>
        <taxon>asterids</taxon>
        <taxon>campanulids</taxon>
        <taxon>Asterales</taxon>
        <taxon>Asteraceae</taxon>
        <taxon>Asteroideae</taxon>
        <taxon>Heliantheae alliance</taxon>
        <taxon>Heliantheae</taxon>
        <taxon>Helianthus</taxon>
    </lineage>
</organism>
<sequence length="71" mass="7954">MTYGLTPVGTLTVDSSMHCLANPLKVLPIPLVMLVTEIDILCFNYFVSMSQYRLCFIIAGQTRKTNKISLK</sequence>
<protein>
    <submittedName>
        <fullName evidence="2">Uncharacterized protein</fullName>
    </submittedName>
</protein>
<reference evidence="2" key="2">
    <citation type="submission" date="2020-06" db="EMBL/GenBank/DDBJ databases">
        <title>Helianthus annuus Genome sequencing and assembly Release 2.</title>
        <authorList>
            <person name="Gouzy J."/>
            <person name="Langlade N."/>
            <person name="Munos S."/>
        </authorList>
    </citation>
    <scope>NUCLEOTIDE SEQUENCE</scope>
    <source>
        <tissue evidence="2">Leaves</tissue>
    </source>
</reference>